<reference evidence="7 8" key="1">
    <citation type="journal article" date="2017" name="Int J Environ Stud">
        <title>Does the Miocene-Pliocene relict legume Oxytropis triphylla form nitrogen-fixing nodules with a combination of bacterial strains?</title>
        <authorList>
            <person name="Safronova V."/>
            <person name="Belimov A."/>
            <person name="Sazanova A."/>
            <person name="Kuznetsova I."/>
            <person name="Popova J."/>
            <person name="Andronov E."/>
            <person name="Verkhozina A."/>
            <person name="Tikhonovich I."/>
        </authorList>
    </citation>
    <scope>NUCLEOTIDE SEQUENCE [LARGE SCALE GENOMIC DNA]</scope>
    <source>
        <strain evidence="7 8">Tri-38</strain>
    </source>
</reference>
<protein>
    <submittedName>
        <fullName evidence="7">FAD-linked oxidase</fullName>
    </submittedName>
</protein>
<keyword evidence="4" id="KW-0274">FAD</keyword>
<dbReference type="InterPro" id="IPR016169">
    <property type="entry name" value="FAD-bd_PCMH_sub2"/>
</dbReference>
<dbReference type="InterPro" id="IPR016167">
    <property type="entry name" value="FAD-bd_PCMH_sub1"/>
</dbReference>
<evidence type="ECO:0000256" key="2">
    <source>
        <dbReference type="ARBA" id="ARBA00005466"/>
    </source>
</evidence>
<name>A0A2N9W0S9_9HYPH</name>
<dbReference type="OrthoDB" id="9775082at2"/>
<dbReference type="Pfam" id="PF01565">
    <property type="entry name" value="FAD_binding_4"/>
    <property type="match status" value="1"/>
</dbReference>
<dbReference type="InterPro" id="IPR006094">
    <property type="entry name" value="Oxid_FAD_bind_N"/>
</dbReference>
<evidence type="ECO:0000256" key="4">
    <source>
        <dbReference type="ARBA" id="ARBA00022827"/>
    </source>
</evidence>
<sequence length="463" mass="49744">MTDASLRNRAGKALPTERATAFANEVQGDLIQPGDRDYEEARHIWNALVDKHPGAILKCRDTADVVAAVKFARDNDILVAVRGGGHNVGGRALCDDGLVIDLSRMRDVHVDPARQTVRVQGGATLGDVDRETNVHGLAVPFGVISKTGVGGLTLGGGVGWLVRKYGPSCDNVLSMEVVTADGVARTASADENPDLFWALRGGGGNFGVVTSFLYQAYPVSTVFGGLIVYPRAAAGEILRAYRTFMETAPEDLTVYAGFICTPDGIPATAVVPCWSGEDLAEGERAIAPLRKLGEPLMDAVQAMPFPAMQSILDAAFPAGTRNYWKSAFVKGLSDEVVDVLVEQAKGMTSPLSGLLIEYYGGAGGRKASDTNAFAQRSSDYLIGFMPQWTDPAEDDPQINWAKGAWKAIQPYATGGYLLNYLAEGEQEAVQAAFGANYQRLVELKRKYDPTNFFRMNQNIQPDA</sequence>
<gene>
    <name evidence="7" type="ORF">B5P45_07690</name>
</gene>
<dbReference type="SUPFAM" id="SSF56176">
    <property type="entry name" value="FAD-binding/transporter-associated domain-like"/>
    <property type="match status" value="1"/>
</dbReference>
<dbReference type="PANTHER" id="PTHR42973:SF39">
    <property type="entry name" value="FAD-BINDING PCMH-TYPE DOMAIN-CONTAINING PROTEIN"/>
    <property type="match status" value="1"/>
</dbReference>
<evidence type="ECO:0000313" key="8">
    <source>
        <dbReference type="Proteomes" id="UP000232163"/>
    </source>
</evidence>
<dbReference type="KEGG" id="pht:BLM14_01075"/>
<feature type="domain" description="FAD-binding PCMH-type" evidence="6">
    <location>
        <begin position="49"/>
        <end position="219"/>
    </location>
</feature>
<comment type="cofactor">
    <cofactor evidence="1">
        <name>FAD</name>
        <dbReference type="ChEBI" id="CHEBI:57692"/>
    </cofactor>
</comment>
<dbReference type="RefSeq" id="WP_099997712.1">
    <property type="nucleotide sequence ID" value="NZ_CP017940.1"/>
</dbReference>
<evidence type="ECO:0000256" key="1">
    <source>
        <dbReference type="ARBA" id="ARBA00001974"/>
    </source>
</evidence>
<organism evidence="7 8">
    <name type="scientific">Phyllobacterium zundukense</name>
    <dbReference type="NCBI Taxonomy" id="1867719"/>
    <lineage>
        <taxon>Bacteria</taxon>
        <taxon>Pseudomonadati</taxon>
        <taxon>Pseudomonadota</taxon>
        <taxon>Alphaproteobacteria</taxon>
        <taxon>Hyphomicrobiales</taxon>
        <taxon>Phyllobacteriaceae</taxon>
        <taxon>Phyllobacterium</taxon>
    </lineage>
</organism>
<dbReference type="Gene3D" id="3.40.462.20">
    <property type="match status" value="1"/>
</dbReference>
<evidence type="ECO:0000256" key="3">
    <source>
        <dbReference type="ARBA" id="ARBA00022630"/>
    </source>
</evidence>
<accession>A0A2N9W0S9</accession>
<evidence type="ECO:0000259" key="6">
    <source>
        <dbReference type="PROSITE" id="PS51387"/>
    </source>
</evidence>
<keyword evidence="8" id="KW-1185">Reference proteome</keyword>
<dbReference type="PROSITE" id="PS00862">
    <property type="entry name" value="OX2_COVAL_FAD"/>
    <property type="match status" value="1"/>
</dbReference>
<keyword evidence="3" id="KW-0285">Flavoprotein</keyword>
<keyword evidence="5" id="KW-0560">Oxidoreductase</keyword>
<dbReference type="GO" id="GO:0016491">
    <property type="term" value="F:oxidoreductase activity"/>
    <property type="evidence" value="ECO:0007669"/>
    <property type="project" value="UniProtKB-KW"/>
</dbReference>
<dbReference type="InterPro" id="IPR036318">
    <property type="entry name" value="FAD-bd_PCMH-like_sf"/>
</dbReference>
<proteinExistence type="inferred from homology"/>
<dbReference type="EMBL" id="MZMT01000020">
    <property type="protein sequence ID" value="PIO45347.1"/>
    <property type="molecule type" value="Genomic_DNA"/>
</dbReference>
<dbReference type="InterPro" id="IPR016166">
    <property type="entry name" value="FAD-bd_PCMH"/>
</dbReference>
<evidence type="ECO:0000256" key="5">
    <source>
        <dbReference type="ARBA" id="ARBA00023002"/>
    </source>
</evidence>
<dbReference type="PROSITE" id="PS51387">
    <property type="entry name" value="FAD_PCMH"/>
    <property type="match status" value="1"/>
</dbReference>
<dbReference type="GO" id="GO:0071949">
    <property type="term" value="F:FAD binding"/>
    <property type="evidence" value="ECO:0007669"/>
    <property type="project" value="InterPro"/>
</dbReference>
<dbReference type="Gene3D" id="3.30.465.10">
    <property type="match status" value="1"/>
</dbReference>
<evidence type="ECO:0000313" key="7">
    <source>
        <dbReference type="EMBL" id="PIO45347.1"/>
    </source>
</evidence>
<dbReference type="PANTHER" id="PTHR42973">
    <property type="entry name" value="BINDING OXIDOREDUCTASE, PUTATIVE (AFU_ORTHOLOGUE AFUA_1G17690)-RELATED"/>
    <property type="match status" value="1"/>
</dbReference>
<dbReference type="Pfam" id="PF08031">
    <property type="entry name" value="BBE"/>
    <property type="match status" value="1"/>
</dbReference>
<comment type="caution">
    <text evidence="7">The sequence shown here is derived from an EMBL/GenBank/DDBJ whole genome shotgun (WGS) entry which is preliminary data.</text>
</comment>
<dbReference type="InterPro" id="IPR050416">
    <property type="entry name" value="FAD-linked_Oxidoreductase"/>
</dbReference>
<dbReference type="Proteomes" id="UP000232163">
    <property type="component" value="Unassembled WGS sequence"/>
</dbReference>
<dbReference type="InterPro" id="IPR012951">
    <property type="entry name" value="BBE"/>
</dbReference>
<dbReference type="InterPro" id="IPR006093">
    <property type="entry name" value="Oxy_OxRdtase_FAD_BS"/>
</dbReference>
<comment type="similarity">
    <text evidence="2">Belongs to the oxygen-dependent FAD-linked oxidoreductase family.</text>
</comment>
<dbReference type="AlphaFoldDB" id="A0A2N9W0S9"/>
<dbReference type="Gene3D" id="3.30.43.10">
    <property type="entry name" value="Uridine Diphospho-n-acetylenolpyruvylglucosamine Reductase, domain 2"/>
    <property type="match status" value="1"/>
</dbReference>